<sequence length="195" mass="20273">MVGSISSTSINRRLARALARLAPAGVELVEIPIKDLPFYSPDHDADFPQVARDFKQAIADVDGVIIVTPEYSRSIPGVLKNALDWSARPYGQASFDHKPTAVIGTSGGPISTAAAQQHLKAILSHYNAPTLGQPEGYIQSTPGLFGVDGAVSNEGTAAFLTSYLAAFTALIARYVDTADAAAGDAAAEDADSDAA</sequence>
<dbReference type="RefSeq" id="WP_259613249.1">
    <property type="nucleotide sequence ID" value="NZ_CP091139.2"/>
</dbReference>
<dbReference type="EMBL" id="CP091139">
    <property type="protein sequence ID" value="UUT36586.1"/>
    <property type="molecule type" value="Genomic_DNA"/>
</dbReference>
<dbReference type="Gene3D" id="3.40.50.360">
    <property type="match status" value="1"/>
</dbReference>
<evidence type="ECO:0000313" key="2">
    <source>
        <dbReference type="EMBL" id="UUT36586.1"/>
    </source>
</evidence>
<dbReference type="PANTHER" id="PTHR30543:SF21">
    <property type="entry name" value="NAD(P)H-DEPENDENT FMN REDUCTASE LOT6"/>
    <property type="match status" value="1"/>
</dbReference>
<dbReference type="Proteomes" id="UP001054811">
    <property type="component" value="Chromosome"/>
</dbReference>
<dbReference type="SUPFAM" id="SSF52218">
    <property type="entry name" value="Flavoproteins"/>
    <property type="match status" value="1"/>
</dbReference>
<feature type="domain" description="NADPH-dependent FMN reductase-like" evidence="1">
    <location>
        <begin position="2"/>
        <end position="137"/>
    </location>
</feature>
<dbReference type="InterPro" id="IPR005025">
    <property type="entry name" value="FMN_Rdtase-like_dom"/>
</dbReference>
<proteinExistence type="predicted"/>
<protein>
    <submittedName>
        <fullName evidence="2">NAD(P)H-dependent oxidoreductase</fullName>
    </submittedName>
</protein>
<gene>
    <name evidence="2" type="ORF">L2X98_25050</name>
</gene>
<evidence type="ECO:0000259" key="1">
    <source>
        <dbReference type="Pfam" id="PF03358"/>
    </source>
</evidence>
<dbReference type="InterPro" id="IPR050712">
    <property type="entry name" value="NAD(P)H-dep_reductase"/>
</dbReference>
<dbReference type="PANTHER" id="PTHR30543">
    <property type="entry name" value="CHROMATE REDUCTASE"/>
    <property type="match status" value="1"/>
</dbReference>
<accession>A0ABY5NN90</accession>
<evidence type="ECO:0000313" key="3">
    <source>
        <dbReference type="Proteomes" id="UP001054811"/>
    </source>
</evidence>
<dbReference type="InterPro" id="IPR029039">
    <property type="entry name" value="Flavoprotein-like_sf"/>
</dbReference>
<reference evidence="2" key="1">
    <citation type="submission" date="2022-01" db="EMBL/GenBank/DDBJ databases">
        <title>Microbacterium eymi and Microbacterium rhizovicinus sp. nov., isolated from the rhizospheric soil of Elymus tsukushiensis, a plant native to the Dokdo Islands, Republic of Korea.</title>
        <authorList>
            <person name="Hwang Y.J."/>
        </authorList>
    </citation>
    <scope>NUCLEOTIDE SEQUENCE</scope>
    <source>
        <strain evidence="2">KUDC0405</strain>
    </source>
</reference>
<dbReference type="Pfam" id="PF03358">
    <property type="entry name" value="FMN_red"/>
    <property type="match status" value="1"/>
</dbReference>
<name>A0ABY5NN90_9MICO</name>
<organism evidence="2 3">
    <name type="scientific">Microbacterium elymi</name>
    <dbReference type="NCBI Taxonomy" id="2909587"/>
    <lineage>
        <taxon>Bacteria</taxon>
        <taxon>Bacillati</taxon>
        <taxon>Actinomycetota</taxon>
        <taxon>Actinomycetes</taxon>
        <taxon>Micrococcales</taxon>
        <taxon>Microbacteriaceae</taxon>
        <taxon>Microbacterium</taxon>
    </lineage>
</organism>
<keyword evidence="3" id="KW-1185">Reference proteome</keyword>